<evidence type="ECO:0000256" key="6">
    <source>
        <dbReference type="ARBA" id="ARBA00023136"/>
    </source>
</evidence>
<dbReference type="EMBL" id="FNGP01000001">
    <property type="protein sequence ID" value="SDL19285.1"/>
    <property type="molecule type" value="Genomic_DNA"/>
</dbReference>
<keyword evidence="6 7" id="KW-0472">Membrane</keyword>
<keyword evidence="3" id="KW-1003">Cell membrane</keyword>
<dbReference type="InterPro" id="IPR035906">
    <property type="entry name" value="MetI-like_sf"/>
</dbReference>
<organism evidence="10 11">
    <name type="scientific">Tessaracoccus oleiagri</name>
    <dbReference type="NCBI Taxonomy" id="686624"/>
    <lineage>
        <taxon>Bacteria</taxon>
        <taxon>Bacillati</taxon>
        <taxon>Actinomycetota</taxon>
        <taxon>Actinomycetes</taxon>
        <taxon>Propionibacteriales</taxon>
        <taxon>Propionibacteriaceae</taxon>
        <taxon>Tessaracoccus</taxon>
    </lineage>
</organism>
<evidence type="ECO:0000259" key="9">
    <source>
        <dbReference type="PROSITE" id="PS50928"/>
    </source>
</evidence>
<dbReference type="AlphaFoldDB" id="A0A1G9I2J8"/>
<dbReference type="GO" id="GO:0055085">
    <property type="term" value="P:transmembrane transport"/>
    <property type="evidence" value="ECO:0007669"/>
    <property type="project" value="InterPro"/>
</dbReference>
<dbReference type="STRING" id="686624.SAMN04488242_0678"/>
<accession>A0A1G9I2J8</accession>
<evidence type="ECO:0000256" key="5">
    <source>
        <dbReference type="ARBA" id="ARBA00022989"/>
    </source>
</evidence>
<evidence type="ECO:0000256" key="7">
    <source>
        <dbReference type="RuleBase" id="RU363032"/>
    </source>
</evidence>
<dbReference type="Proteomes" id="UP000199475">
    <property type="component" value="Unassembled WGS sequence"/>
</dbReference>
<name>A0A1G9I2J8_9ACTN</name>
<dbReference type="GO" id="GO:0005886">
    <property type="term" value="C:plasma membrane"/>
    <property type="evidence" value="ECO:0007669"/>
    <property type="project" value="UniProtKB-SubCell"/>
</dbReference>
<feature type="transmembrane region" description="Helical" evidence="7">
    <location>
        <begin position="247"/>
        <end position="270"/>
    </location>
</feature>
<reference evidence="10 11" key="1">
    <citation type="submission" date="2016-10" db="EMBL/GenBank/DDBJ databases">
        <authorList>
            <person name="de Groot N.N."/>
        </authorList>
    </citation>
    <scope>NUCLEOTIDE SEQUENCE [LARGE SCALE GENOMIC DNA]</scope>
    <source>
        <strain evidence="10 11">CGMCC 1.9159</strain>
    </source>
</reference>
<feature type="transmembrane region" description="Helical" evidence="7">
    <location>
        <begin position="148"/>
        <end position="172"/>
    </location>
</feature>
<dbReference type="Gene3D" id="1.10.3720.10">
    <property type="entry name" value="MetI-like"/>
    <property type="match status" value="1"/>
</dbReference>
<feature type="domain" description="ABC transmembrane type-1" evidence="9">
    <location>
        <begin position="112"/>
        <end position="327"/>
    </location>
</feature>
<dbReference type="PANTHER" id="PTHR43227:SF11">
    <property type="entry name" value="BLL4140 PROTEIN"/>
    <property type="match status" value="1"/>
</dbReference>
<keyword evidence="5 7" id="KW-1133">Transmembrane helix</keyword>
<dbReference type="InterPro" id="IPR050809">
    <property type="entry name" value="UgpAE/MalFG_permease"/>
</dbReference>
<feature type="transmembrane region" description="Helical" evidence="7">
    <location>
        <begin position="51"/>
        <end position="70"/>
    </location>
</feature>
<keyword evidence="2 7" id="KW-0813">Transport</keyword>
<evidence type="ECO:0000256" key="3">
    <source>
        <dbReference type="ARBA" id="ARBA00022475"/>
    </source>
</evidence>
<dbReference type="CDD" id="cd06261">
    <property type="entry name" value="TM_PBP2"/>
    <property type="match status" value="1"/>
</dbReference>
<evidence type="ECO:0000256" key="4">
    <source>
        <dbReference type="ARBA" id="ARBA00022692"/>
    </source>
</evidence>
<keyword evidence="4 7" id="KW-0812">Transmembrane</keyword>
<keyword evidence="11" id="KW-1185">Reference proteome</keyword>
<dbReference type="InterPro" id="IPR000515">
    <property type="entry name" value="MetI-like"/>
</dbReference>
<comment type="subcellular location">
    <subcellularLocation>
        <location evidence="1 7">Cell membrane</location>
        <topology evidence="1 7">Multi-pass membrane protein</topology>
    </subcellularLocation>
</comment>
<feature type="compositionally biased region" description="Low complexity" evidence="8">
    <location>
        <begin position="1"/>
        <end position="19"/>
    </location>
</feature>
<dbReference type="PROSITE" id="PS50928">
    <property type="entry name" value="ABC_TM1"/>
    <property type="match status" value="1"/>
</dbReference>
<evidence type="ECO:0000313" key="11">
    <source>
        <dbReference type="Proteomes" id="UP000199475"/>
    </source>
</evidence>
<dbReference type="OrthoDB" id="7944646at2"/>
<feature type="transmembrane region" description="Helical" evidence="7">
    <location>
        <begin position="111"/>
        <end position="136"/>
    </location>
</feature>
<dbReference type="SUPFAM" id="SSF161098">
    <property type="entry name" value="MetI-like"/>
    <property type="match status" value="1"/>
</dbReference>
<feature type="region of interest" description="Disordered" evidence="8">
    <location>
        <begin position="1"/>
        <end position="36"/>
    </location>
</feature>
<evidence type="ECO:0000256" key="8">
    <source>
        <dbReference type="SAM" id="MobiDB-lite"/>
    </source>
</evidence>
<feature type="transmembrane region" description="Helical" evidence="7">
    <location>
        <begin position="306"/>
        <end position="327"/>
    </location>
</feature>
<dbReference type="PANTHER" id="PTHR43227">
    <property type="entry name" value="BLL4140 PROTEIN"/>
    <property type="match status" value="1"/>
</dbReference>
<gene>
    <name evidence="10" type="ORF">SAMN04488242_0678</name>
</gene>
<evidence type="ECO:0000256" key="1">
    <source>
        <dbReference type="ARBA" id="ARBA00004651"/>
    </source>
</evidence>
<proteinExistence type="inferred from homology"/>
<comment type="similarity">
    <text evidence="7">Belongs to the binding-protein-dependent transport system permease family.</text>
</comment>
<evidence type="ECO:0000313" key="10">
    <source>
        <dbReference type="EMBL" id="SDL19285.1"/>
    </source>
</evidence>
<sequence length="340" mass="37468">MTSTSSLHSASTTTATTTSPPQPLPTPAGVAAAPPSPRKGASRLTLVLRSWQLYVLLAPGLIYLAIFKYWPMYGAQIAFRNYNPAAGFTGSPWVGLAHFERFINSFQFKDLLVNTLTINTVGLLVAFPVPIILALIVNQLPSERFKKFIQTVLYSPSFISVVVVVGMIFLLFSPSSGLVNHALTLFGGEPIFFMGNPEWFRPLYIGSDIWQNAGFSMIIYLAALTAIDPSLHEAAKMDGANKFRRIWHIDIPGILPVVTILFVLAIGNIFNLGFEKVYLMQTPLNLETSEIINTYVYKIGLQQAQFSYSAAIGLFNSVLNLILLITFNQVAKKANQASLW</sequence>
<evidence type="ECO:0000256" key="2">
    <source>
        <dbReference type="ARBA" id="ARBA00022448"/>
    </source>
</evidence>
<protein>
    <submittedName>
        <fullName evidence="10">Carbohydrate ABC transporter membrane protein 1, CUT1 family (TC 3.A.1.1.-)</fullName>
    </submittedName>
</protein>
<feature type="transmembrane region" description="Helical" evidence="7">
    <location>
        <begin position="209"/>
        <end position="227"/>
    </location>
</feature>
<dbReference type="Pfam" id="PF00528">
    <property type="entry name" value="BPD_transp_1"/>
    <property type="match status" value="1"/>
</dbReference>